<dbReference type="SUPFAM" id="SSF50156">
    <property type="entry name" value="PDZ domain-like"/>
    <property type="match status" value="1"/>
</dbReference>
<evidence type="ECO:0000259" key="2">
    <source>
        <dbReference type="PROSITE" id="PS51786"/>
    </source>
</evidence>
<keyword evidence="3" id="KW-0378">Hydrolase</keyword>
<comment type="caution">
    <text evidence="3">The sequence shown here is derived from an EMBL/GenBank/DDBJ whole genome shotgun (WGS) entry which is preliminary data.</text>
</comment>
<keyword evidence="3" id="KW-0645">Protease</keyword>
<dbReference type="Gene3D" id="3.30.230.10">
    <property type="match status" value="1"/>
</dbReference>
<dbReference type="EMBL" id="MLJW01000557">
    <property type="protein sequence ID" value="OIQ85253.1"/>
    <property type="molecule type" value="Genomic_DNA"/>
</dbReference>
<dbReference type="GO" id="GO:0005524">
    <property type="term" value="F:ATP binding"/>
    <property type="evidence" value="ECO:0007669"/>
    <property type="project" value="InterPro"/>
</dbReference>
<dbReference type="PROSITE" id="PS50106">
    <property type="entry name" value="PDZ"/>
    <property type="match status" value="1"/>
</dbReference>
<name>A0A1J5RAT1_9ZZZZ</name>
<dbReference type="SUPFAM" id="SSF54211">
    <property type="entry name" value="Ribosomal protein S5 domain 2-like"/>
    <property type="match status" value="1"/>
</dbReference>
<dbReference type="EC" id="3.4.21.53" evidence="3"/>
<dbReference type="InterPro" id="IPR036034">
    <property type="entry name" value="PDZ_sf"/>
</dbReference>
<dbReference type="GO" id="GO:0006508">
    <property type="term" value="P:proteolysis"/>
    <property type="evidence" value="ECO:0007669"/>
    <property type="project" value="UniProtKB-KW"/>
</dbReference>
<dbReference type="GO" id="GO:0030163">
    <property type="term" value="P:protein catabolic process"/>
    <property type="evidence" value="ECO:0007669"/>
    <property type="project" value="InterPro"/>
</dbReference>
<gene>
    <name evidence="3" type="primary">lon1_1</name>
    <name evidence="3" type="ORF">GALL_329060</name>
</gene>
<dbReference type="InterPro" id="IPR014721">
    <property type="entry name" value="Ribsml_uS5_D2-typ_fold_subgr"/>
</dbReference>
<reference evidence="3" key="1">
    <citation type="submission" date="2016-10" db="EMBL/GenBank/DDBJ databases">
        <title>Sequence of Gallionella enrichment culture.</title>
        <authorList>
            <person name="Poehlein A."/>
            <person name="Muehling M."/>
            <person name="Daniel R."/>
        </authorList>
    </citation>
    <scope>NUCLEOTIDE SEQUENCE</scope>
</reference>
<dbReference type="GO" id="GO:0004252">
    <property type="term" value="F:serine-type endopeptidase activity"/>
    <property type="evidence" value="ECO:0007669"/>
    <property type="project" value="UniProtKB-EC"/>
</dbReference>
<dbReference type="Pfam" id="PF13180">
    <property type="entry name" value="PDZ_2"/>
    <property type="match status" value="1"/>
</dbReference>
<protein>
    <submittedName>
        <fullName evidence="3">Lon protease 1</fullName>
        <ecNumber evidence="3">3.4.21.53</ecNumber>
    </submittedName>
</protein>
<organism evidence="3">
    <name type="scientific">mine drainage metagenome</name>
    <dbReference type="NCBI Taxonomy" id="410659"/>
    <lineage>
        <taxon>unclassified sequences</taxon>
        <taxon>metagenomes</taxon>
        <taxon>ecological metagenomes</taxon>
    </lineage>
</organism>
<dbReference type="PANTHER" id="PTHR10046">
    <property type="entry name" value="ATP DEPENDENT LON PROTEASE FAMILY MEMBER"/>
    <property type="match status" value="1"/>
</dbReference>
<sequence>MVLAFVLFALLVPLPYVIMSPGPATNTLGSDNKIPLITISGHATYPSNGELALTTVSVSQPESQLRAPLILEAWLRGDTQVLPRDEIYPPNQNNSDINAQNAEEMKSSQEHATTAALRYLGYTLASDVVIQAIAQGSPSLGILRAGDVIRAVQGIKVLTSADLRTQMATYKPGDVLSVSVDRSGTRLDLSVKTGKSPEGHALLGILPIDQFVYPFAVTIRLNDVGGPSAGMMFALGIIEKLTPESLTRKRMIAGTGTIDDNGNVGAIGGIGDKILGAYRHGARLFLAPVSNCAEIHSVPAGMHVVGVKTLKDAVKALQSVSVSAKASISCGTSSAP</sequence>
<dbReference type="InterPro" id="IPR008269">
    <property type="entry name" value="Lon_proteolytic"/>
</dbReference>
<dbReference type="AlphaFoldDB" id="A0A1J5RAT1"/>
<dbReference type="InterPro" id="IPR001478">
    <property type="entry name" value="PDZ"/>
</dbReference>
<feature type="domain" description="PDZ" evidence="1">
    <location>
        <begin position="101"/>
        <end position="184"/>
    </location>
</feature>
<dbReference type="InterPro" id="IPR020568">
    <property type="entry name" value="Ribosomal_Su5_D2-typ_SF"/>
</dbReference>
<dbReference type="PROSITE" id="PS51786">
    <property type="entry name" value="LON_PROTEOLYTIC"/>
    <property type="match status" value="1"/>
</dbReference>
<dbReference type="InterPro" id="IPR027065">
    <property type="entry name" value="Lon_Prtase"/>
</dbReference>
<accession>A0A1J5RAT1</accession>
<evidence type="ECO:0000259" key="1">
    <source>
        <dbReference type="PROSITE" id="PS50106"/>
    </source>
</evidence>
<feature type="domain" description="Lon proteolytic" evidence="2">
    <location>
        <begin position="223"/>
        <end position="320"/>
    </location>
</feature>
<dbReference type="Pfam" id="PF05362">
    <property type="entry name" value="Lon_C"/>
    <property type="match status" value="1"/>
</dbReference>
<dbReference type="GO" id="GO:0004176">
    <property type="term" value="F:ATP-dependent peptidase activity"/>
    <property type="evidence" value="ECO:0007669"/>
    <property type="project" value="InterPro"/>
</dbReference>
<proteinExistence type="predicted"/>
<evidence type="ECO:0000313" key="3">
    <source>
        <dbReference type="EMBL" id="OIQ85253.1"/>
    </source>
</evidence>